<evidence type="ECO:0000313" key="2">
    <source>
        <dbReference type="EMBL" id="ONM37110.1"/>
    </source>
</evidence>
<accession>A0A1D6N991</accession>
<feature type="compositionally biased region" description="Gly residues" evidence="1">
    <location>
        <begin position="62"/>
        <end position="78"/>
    </location>
</feature>
<dbReference type="EMBL" id="CM007649">
    <property type="protein sequence ID" value="ONM37110.1"/>
    <property type="molecule type" value="Genomic_DNA"/>
</dbReference>
<feature type="region of interest" description="Disordered" evidence="1">
    <location>
        <begin position="45"/>
        <end position="159"/>
    </location>
</feature>
<feature type="compositionally biased region" description="Basic and acidic residues" evidence="1">
    <location>
        <begin position="9"/>
        <end position="24"/>
    </location>
</feature>
<feature type="region of interest" description="Disordered" evidence="1">
    <location>
        <begin position="1"/>
        <end position="24"/>
    </location>
</feature>
<feature type="compositionally biased region" description="Basic residues" evidence="1">
    <location>
        <begin position="123"/>
        <end position="133"/>
    </location>
</feature>
<evidence type="ECO:0000256" key="1">
    <source>
        <dbReference type="SAM" id="MobiDB-lite"/>
    </source>
</evidence>
<feature type="compositionally biased region" description="Low complexity" evidence="1">
    <location>
        <begin position="79"/>
        <end position="88"/>
    </location>
</feature>
<dbReference type="AlphaFoldDB" id="A0A1D6N991"/>
<sequence>PTTPPGRHPATDRAGREKQTRRDVVRRVLPAVPLLQFSRCCCRCHPPSASRSRHPNRSAGLQHGGGGGGEGEGSGSPGAGARARASGGQLRGRRALGAAPQPQGPRRRAAELGPHARQPLHLVPRHLRPRQPRHPPVSRCLPTLPRPRSPLSPAARPLQ</sequence>
<reference evidence="2" key="1">
    <citation type="submission" date="2015-12" db="EMBL/GenBank/DDBJ databases">
        <title>Update maize B73 reference genome by single molecule sequencing technologies.</title>
        <authorList>
            <consortium name="Maize Genome Sequencing Project"/>
            <person name="Ware D."/>
        </authorList>
    </citation>
    <scope>NUCLEOTIDE SEQUENCE [LARGE SCALE GENOMIC DNA]</scope>
    <source>
        <tissue evidence="2">Seedling</tissue>
    </source>
</reference>
<protein>
    <submittedName>
        <fullName evidence="2">Leucine-rich repeat (LRR) family protein</fullName>
    </submittedName>
</protein>
<feature type="non-terminal residue" evidence="2">
    <location>
        <position position="1"/>
    </location>
</feature>
<organism evidence="2">
    <name type="scientific">Zea mays</name>
    <name type="common">Maize</name>
    <dbReference type="NCBI Taxonomy" id="4577"/>
    <lineage>
        <taxon>Eukaryota</taxon>
        <taxon>Viridiplantae</taxon>
        <taxon>Streptophyta</taxon>
        <taxon>Embryophyta</taxon>
        <taxon>Tracheophyta</taxon>
        <taxon>Spermatophyta</taxon>
        <taxon>Magnoliopsida</taxon>
        <taxon>Liliopsida</taxon>
        <taxon>Poales</taxon>
        <taxon>Poaceae</taxon>
        <taxon>PACMAD clade</taxon>
        <taxon>Panicoideae</taxon>
        <taxon>Andropogonodae</taxon>
        <taxon>Andropogoneae</taxon>
        <taxon>Tripsacinae</taxon>
        <taxon>Zea</taxon>
    </lineage>
</organism>
<proteinExistence type="predicted"/>
<gene>
    <name evidence="2" type="ORF">ZEAMMB73_Zm00001d043149</name>
</gene>
<name>A0A1D6N991_MAIZE</name>